<organism evidence="10 11">
    <name type="scientific">Aspergillus brasiliensis (strain CBS 101740 / IMI 381727 / IBT 21946)</name>
    <dbReference type="NCBI Taxonomy" id="767769"/>
    <lineage>
        <taxon>Eukaryota</taxon>
        <taxon>Fungi</taxon>
        <taxon>Dikarya</taxon>
        <taxon>Ascomycota</taxon>
        <taxon>Pezizomycotina</taxon>
        <taxon>Eurotiomycetes</taxon>
        <taxon>Eurotiomycetidae</taxon>
        <taxon>Eurotiales</taxon>
        <taxon>Aspergillaceae</taxon>
        <taxon>Aspergillus</taxon>
        <taxon>Aspergillus subgen. Circumdati</taxon>
    </lineage>
</organism>
<protein>
    <recommendedName>
        <fullName evidence="9">Zn(2)-C6 fungal-type domain-containing protein</fullName>
    </recommendedName>
</protein>
<dbReference type="CDD" id="cd12148">
    <property type="entry name" value="fungal_TF_MHR"/>
    <property type="match status" value="1"/>
</dbReference>
<keyword evidence="8" id="KW-0812">Transmembrane</keyword>
<dbReference type="PANTHER" id="PTHR47424:SF3">
    <property type="entry name" value="REGULATORY PROTEIN GAL4"/>
    <property type="match status" value="1"/>
</dbReference>
<name>A0A1L9U228_ASPBC</name>
<dbReference type="Pfam" id="PF04082">
    <property type="entry name" value="Fungal_trans"/>
    <property type="match status" value="1"/>
</dbReference>
<dbReference type="SMART" id="SM00066">
    <property type="entry name" value="GAL4"/>
    <property type="match status" value="1"/>
</dbReference>
<dbReference type="Pfam" id="PF00172">
    <property type="entry name" value="Zn_clus"/>
    <property type="match status" value="1"/>
</dbReference>
<reference evidence="11" key="1">
    <citation type="journal article" date="2017" name="Genome Biol.">
        <title>Comparative genomics reveals high biological diversity and specific adaptations in the industrially and medically important fungal genus Aspergillus.</title>
        <authorList>
            <person name="de Vries R.P."/>
            <person name="Riley R."/>
            <person name="Wiebenga A."/>
            <person name="Aguilar-Osorio G."/>
            <person name="Amillis S."/>
            <person name="Uchima C.A."/>
            <person name="Anderluh G."/>
            <person name="Asadollahi M."/>
            <person name="Askin M."/>
            <person name="Barry K."/>
            <person name="Battaglia E."/>
            <person name="Bayram O."/>
            <person name="Benocci T."/>
            <person name="Braus-Stromeyer S.A."/>
            <person name="Caldana C."/>
            <person name="Canovas D."/>
            <person name="Cerqueira G.C."/>
            <person name="Chen F."/>
            <person name="Chen W."/>
            <person name="Choi C."/>
            <person name="Clum A."/>
            <person name="Dos Santos R.A."/>
            <person name="Damasio A.R."/>
            <person name="Diallinas G."/>
            <person name="Emri T."/>
            <person name="Fekete E."/>
            <person name="Flipphi M."/>
            <person name="Freyberg S."/>
            <person name="Gallo A."/>
            <person name="Gournas C."/>
            <person name="Habgood R."/>
            <person name="Hainaut M."/>
            <person name="Harispe M.L."/>
            <person name="Henrissat B."/>
            <person name="Hilden K.S."/>
            <person name="Hope R."/>
            <person name="Hossain A."/>
            <person name="Karabika E."/>
            <person name="Karaffa L."/>
            <person name="Karanyi Z."/>
            <person name="Krasevec N."/>
            <person name="Kuo A."/>
            <person name="Kusch H."/>
            <person name="LaButti K."/>
            <person name="Lagendijk E.L."/>
            <person name="Lapidus A."/>
            <person name="Levasseur A."/>
            <person name="Lindquist E."/>
            <person name="Lipzen A."/>
            <person name="Logrieco A.F."/>
            <person name="MacCabe A."/>
            <person name="Maekelae M.R."/>
            <person name="Malavazi I."/>
            <person name="Melin P."/>
            <person name="Meyer V."/>
            <person name="Mielnichuk N."/>
            <person name="Miskei M."/>
            <person name="Molnar A.P."/>
            <person name="Mule G."/>
            <person name="Ngan C.Y."/>
            <person name="Orejas M."/>
            <person name="Orosz E."/>
            <person name="Ouedraogo J.P."/>
            <person name="Overkamp K.M."/>
            <person name="Park H.-S."/>
            <person name="Perrone G."/>
            <person name="Piumi F."/>
            <person name="Punt P.J."/>
            <person name="Ram A.F."/>
            <person name="Ramon A."/>
            <person name="Rauscher S."/>
            <person name="Record E."/>
            <person name="Riano-Pachon D.M."/>
            <person name="Robert V."/>
            <person name="Roehrig J."/>
            <person name="Ruller R."/>
            <person name="Salamov A."/>
            <person name="Salih N.S."/>
            <person name="Samson R.A."/>
            <person name="Sandor E."/>
            <person name="Sanguinetti M."/>
            <person name="Schuetze T."/>
            <person name="Sepcic K."/>
            <person name="Shelest E."/>
            <person name="Sherlock G."/>
            <person name="Sophianopoulou V."/>
            <person name="Squina F.M."/>
            <person name="Sun H."/>
            <person name="Susca A."/>
            <person name="Todd R.B."/>
            <person name="Tsang A."/>
            <person name="Unkles S.E."/>
            <person name="van de Wiele N."/>
            <person name="van Rossen-Uffink D."/>
            <person name="Oliveira J.V."/>
            <person name="Vesth T.C."/>
            <person name="Visser J."/>
            <person name="Yu J.-H."/>
            <person name="Zhou M."/>
            <person name="Andersen M.R."/>
            <person name="Archer D.B."/>
            <person name="Baker S.E."/>
            <person name="Benoit I."/>
            <person name="Brakhage A.A."/>
            <person name="Braus G.H."/>
            <person name="Fischer R."/>
            <person name="Frisvad J.C."/>
            <person name="Goldman G.H."/>
            <person name="Houbraken J."/>
            <person name="Oakley B."/>
            <person name="Pocsi I."/>
            <person name="Scazzocchio C."/>
            <person name="Seiboth B."/>
            <person name="vanKuyk P.A."/>
            <person name="Wortman J."/>
            <person name="Dyer P.S."/>
            <person name="Grigoriev I.V."/>
        </authorList>
    </citation>
    <scope>NUCLEOTIDE SEQUENCE [LARGE SCALE GENOMIC DNA]</scope>
    <source>
        <strain evidence="11">CBS 101740 / IMI 381727 / IBT 21946</strain>
    </source>
</reference>
<feature type="coiled-coil region" evidence="6">
    <location>
        <begin position="69"/>
        <end position="96"/>
    </location>
</feature>
<evidence type="ECO:0000256" key="2">
    <source>
        <dbReference type="ARBA" id="ARBA00023015"/>
    </source>
</evidence>
<dbReference type="InterPro" id="IPR001138">
    <property type="entry name" value="Zn2Cys6_DnaBD"/>
</dbReference>
<dbReference type="OMA" id="WTIHGLA"/>
<dbReference type="SUPFAM" id="SSF57701">
    <property type="entry name" value="Zn2/Cys6 DNA-binding domain"/>
    <property type="match status" value="1"/>
</dbReference>
<dbReference type="PROSITE" id="PS50048">
    <property type="entry name" value="ZN2_CY6_FUNGAL_2"/>
    <property type="match status" value="1"/>
</dbReference>
<gene>
    <name evidence="10" type="ORF">ASPBRDRAFT_139545</name>
</gene>
<keyword evidence="6" id="KW-0175">Coiled coil</keyword>
<keyword evidence="8" id="KW-0472">Membrane</keyword>
<evidence type="ECO:0000259" key="9">
    <source>
        <dbReference type="PROSITE" id="PS50048"/>
    </source>
</evidence>
<dbReference type="Gene3D" id="4.10.240.10">
    <property type="entry name" value="Zn(2)-C6 fungal-type DNA-binding domain"/>
    <property type="match status" value="1"/>
</dbReference>
<keyword evidence="8" id="KW-1133">Transmembrane helix</keyword>
<keyword evidence="3" id="KW-0238">DNA-binding</keyword>
<evidence type="ECO:0000256" key="8">
    <source>
        <dbReference type="SAM" id="Phobius"/>
    </source>
</evidence>
<evidence type="ECO:0000256" key="3">
    <source>
        <dbReference type="ARBA" id="ARBA00023125"/>
    </source>
</evidence>
<feature type="region of interest" description="Disordered" evidence="7">
    <location>
        <begin position="187"/>
        <end position="206"/>
    </location>
</feature>
<evidence type="ECO:0000256" key="5">
    <source>
        <dbReference type="ARBA" id="ARBA00023242"/>
    </source>
</evidence>
<dbReference type="PANTHER" id="PTHR47424">
    <property type="entry name" value="REGULATORY PROTEIN GAL4"/>
    <property type="match status" value="1"/>
</dbReference>
<keyword evidence="1" id="KW-0479">Metal-binding</keyword>
<dbReference type="GeneID" id="93571594"/>
<feature type="domain" description="Zn(2)-C6 fungal-type" evidence="9">
    <location>
        <begin position="23"/>
        <end position="53"/>
    </location>
</feature>
<evidence type="ECO:0000256" key="6">
    <source>
        <dbReference type="SAM" id="Coils"/>
    </source>
</evidence>
<evidence type="ECO:0000313" key="11">
    <source>
        <dbReference type="Proteomes" id="UP000184499"/>
    </source>
</evidence>
<accession>A0A1L9U228</accession>
<evidence type="ECO:0000256" key="1">
    <source>
        <dbReference type="ARBA" id="ARBA00022723"/>
    </source>
</evidence>
<dbReference type="GO" id="GO:0008270">
    <property type="term" value="F:zinc ion binding"/>
    <property type="evidence" value="ECO:0007669"/>
    <property type="project" value="InterPro"/>
</dbReference>
<dbReference type="InterPro" id="IPR051127">
    <property type="entry name" value="Fungal_SecMet_Regulators"/>
</dbReference>
<feature type="transmembrane region" description="Helical" evidence="8">
    <location>
        <begin position="580"/>
        <end position="601"/>
    </location>
</feature>
<dbReference type="EMBL" id="KV878711">
    <property type="protein sequence ID" value="OJJ65698.1"/>
    <property type="molecule type" value="Genomic_DNA"/>
</dbReference>
<evidence type="ECO:0000313" key="10">
    <source>
        <dbReference type="EMBL" id="OJJ65698.1"/>
    </source>
</evidence>
<dbReference type="OrthoDB" id="3364175at2759"/>
<dbReference type="InterPro" id="IPR007219">
    <property type="entry name" value="XnlR_reg_dom"/>
</dbReference>
<keyword evidence="5" id="KW-0539">Nucleus</keyword>
<dbReference type="GO" id="GO:0006351">
    <property type="term" value="P:DNA-templated transcription"/>
    <property type="evidence" value="ECO:0007669"/>
    <property type="project" value="InterPro"/>
</dbReference>
<dbReference type="GO" id="GO:0005634">
    <property type="term" value="C:nucleus"/>
    <property type="evidence" value="ECO:0007669"/>
    <property type="project" value="TreeGrafter"/>
</dbReference>
<dbReference type="GO" id="GO:0000981">
    <property type="term" value="F:DNA-binding transcription factor activity, RNA polymerase II-specific"/>
    <property type="evidence" value="ECO:0007669"/>
    <property type="project" value="InterPro"/>
</dbReference>
<dbReference type="RefSeq" id="XP_067472949.1">
    <property type="nucleotide sequence ID" value="XM_067619106.1"/>
</dbReference>
<dbReference type="GO" id="GO:0000978">
    <property type="term" value="F:RNA polymerase II cis-regulatory region sequence-specific DNA binding"/>
    <property type="evidence" value="ECO:0007669"/>
    <property type="project" value="TreeGrafter"/>
</dbReference>
<keyword evidence="2" id="KW-0805">Transcription regulation</keyword>
<keyword evidence="11" id="KW-1185">Reference proteome</keyword>
<dbReference type="CDD" id="cd00067">
    <property type="entry name" value="GAL4"/>
    <property type="match status" value="1"/>
</dbReference>
<dbReference type="Proteomes" id="UP000184499">
    <property type="component" value="Unassembled WGS sequence"/>
</dbReference>
<evidence type="ECO:0000256" key="7">
    <source>
        <dbReference type="SAM" id="MobiDB-lite"/>
    </source>
</evidence>
<dbReference type="PROSITE" id="PS00463">
    <property type="entry name" value="ZN2_CY6_FUNGAL_1"/>
    <property type="match status" value="1"/>
</dbReference>
<dbReference type="SMART" id="SM00906">
    <property type="entry name" value="Fungal_trans"/>
    <property type="match status" value="1"/>
</dbReference>
<evidence type="ECO:0000256" key="4">
    <source>
        <dbReference type="ARBA" id="ARBA00023163"/>
    </source>
</evidence>
<dbReference type="InterPro" id="IPR036864">
    <property type="entry name" value="Zn2-C6_fun-type_DNA-bd_sf"/>
</dbReference>
<proteinExistence type="predicted"/>
<dbReference type="AlphaFoldDB" id="A0A1L9U228"/>
<keyword evidence="4" id="KW-0804">Transcription</keyword>
<sequence>MEPPSDPLSLQGPPGKRRRVALACDVCRTRKSRCDGIRPQCGMCQDLGFECVYTPPVTATNVIVQKDYLKDLESRVKSLEKNLTTMQSDLSGLAARLTSRSPPSEGPLEPCHEPLADLAGPEDPIDAMGAVTFADEEDCGYFGPSSNIAFLRHLSRAVSHREINQNEINTPRLDQIAYDGGVVSATRPPSPLSGCTPTAGRPGLVTNPALPSSEETLRLIRRFFYETGLLFPYIHAPTFLETYDEFKNNAKKVRRTWLGLLSIMLAMAKVTGVSGHAPAETRIKESTVYYRQALNLCRGEMLRGTTLEVVQYLLLMGQYLQGTQKSVQAWTVHGLAVKAALQLGLHSKDASQAFSPLERETRKRTWFGCVVLDRTLSMTFGRPPAIPDSYVQLDLPIVDCIGQGEPFVDDKTIRHSIQFFNSTITLYKQMGNIIDQVYGQNLGCGPGLSVGETVGRVLSIENQLFSWVMALPESLRQLTLQGLREEIKKSENQPGPFLSLKFRVILTLRYLHTQILLHRPILVKFLDASLPSGLEPGQERILNEIGHSSMNKCVESAMEIIDIIHELVFTTGQQRDLLGAWWYSLYYTFNAALVIIGATWVQRARQSAQNSPAHQPTNIQLYPGRAVATLYRLDTGNRMVDRCRYYLEQLISVLRLQPEDLTGTAMSSVTPGFDFSSFGMECGEFMLDDLFTNMTHAPALERW</sequence>
<dbReference type="VEuPathDB" id="FungiDB:ASPBRDRAFT_139545"/>
<dbReference type="GO" id="GO:0000435">
    <property type="term" value="P:positive regulation of transcription from RNA polymerase II promoter by galactose"/>
    <property type="evidence" value="ECO:0007669"/>
    <property type="project" value="TreeGrafter"/>
</dbReference>